<comment type="caution">
    <text evidence="1">The sequence shown here is derived from an EMBL/GenBank/DDBJ whole genome shotgun (WGS) entry which is preliminary data.</text>
</comment>
<protein>
    <recommendedName>
        <fullName evidence="3">Tetratricopeptide repeat protein</fullName>
    </recommendedName>
</protein>
<organism evidence="1 2">
    <name type="scientific">Trichogramma kaykai</name>
    <dbReference type="NCBI Taxonomy" id="54128"/>
    <lineage>
        <taxon>Eukaryota</taxon>
        <taxon>Metazoa</taxon>
        <taxon>Ecdysozoa</taxon>
        <taxon>Arthropoda</taxon>
        <taxon>Hexapoda</taxon>
        <taxon>Insecta</taxon>
        <taxon>Pterygota</taxon>
        <taxon>Neoptera</taxon>
        <taxon>Endopterygota</taxon>
        <taxon>Hymenoptera</taxon>
        <taxon>Apocrita</taxon>
        <taxon>Proctotrupomorpha</taxon>
        <taxon>Chalcidoidea</taxon>
        <taxon>Trichogrammatidae</taxon>
        <taxon>Trichogramma</taxon>
    </lineage>
</organism>
<evidence type="ECO:0000313" key="1">
    <source>
        <dbReference type="EMBL" id="KAL3386192.1"/>
    </source>
</evidence>
<evidence type="ECO:0008006" key="3">
    <source>
        <dbReference type="Google" id="ProtNLM"/>
    </source>
</evidence>
<reference evidence="1 2" key="1">
    <citation type="journal article" date="2024" name="bioRxiv">
        <title>A reference genome for Trichogramma kaykai: A tiny desert-dwelling parasitoid wasp with competing sex-ratio distorters.</title>
        <authorList>
            <person name="Culotta J."/>
            <person name="Lindsey A.R."/>
        </authorList>
    </citation>
    <scope>NUCLEOTIDE SEQUENCE [LARGE SCALE GENOMIC DNA]</scope>
    <source>
        <strain evidence="1 2">KSX58</strain>
    </source>
</reference>
<name>A0ABD2VZX0_9HYME</name>
<accession>A0ABD2VZX0</accession>
<dbReference type="EMBL" id="JBJJXI010000148">
    <property type="protein sequence ID" value="KAL3386192.1"/>
    <property type="molecule type" value="Genomic_DNA"/>
</dbReference>
<dbReference type="Proteomes" id="UP001627154">
    <property type="component" value="Unassembled WGS sequence"/>
</dbReference>
<keyword evidence="2" id="KW-1185">Reference proteome</keyword>
<dbReference type="InterPro" id="IPR011990">
    <property type="entry name" value="TPR-like_helical_dom_sf"/>
</dbReference>
<gene>
    <name evidence="1" type="ORF">TKK_018390</name>
</gene>
<proteinExistence type="predicted"/>
<dbReference type="AlphaFoldDB" id="A0ABD2VZX0"/>
<sequence length="448" mass="52827">MDILKLLPKGLKIESPFIWELDQKQVHNVNKEDFIIADYDESPITRFLEMNTFAYILCVQGKIDEAEKLIKEISELWKNIYESVSKDKNYSVDVLIHIKDATAYCIYLTAGKKDQAKALEIKIKNANDFTSDIEKGTIFGSQASAYVLFYENILDSALKSAKLAVSYAPKCVLWHFVIAKCLRKKRRQNNVWYVSQEEQNEFLMCYKVSPSDLHGMAAARMYKESRNWKKCSEIYNEIYRRGPTNIKVRLILALCFMNSKDFVKAKNCLDYIERLLPAEKRSKTYYHYLGKYYEKTGNKLKAKENYLKAIGETGNFPADMDYFNFIKRNSKNNDDAIKHLQNMLERYENREGYTLHILLSLAFIYLFDNNDKKLAAEYFLKALQTNPRHQQLEEFRRPFEFKTKFNSFELIRKYLLTGNEKSYGTILKELNNYCIEYENRKQNSNVLY</sequence>
<evidence type="ECO:0000313" key="2">
    <source>
        <dbReference type="Proteomes" id="UP001627154"/>
    </source>
</evidence>
<dbReference type="SUPFAM" id="SSF48452">
    <property type="entry name" value="TPR-like"/>
    <property type="match status" value="1"/>
</dbReference>
<dbReference type="Gene3D" id="1.25.40.10">
    <property type="entry name" value="Tetratricopeptide repeat domain"/>
    <property type="match status" value="2"/>
</dbReference>